<dbReference type="GO" id="GO:0016740">
    <property type="term" value="F:transferase activity"/>
    <property type="evidence" value="ECO:0007669"/>
    <property type="project" value="UniProtKB-KW"/>
</dbReference>
<dbReference type="CDD" id="cd06426">
    <property type="entry name" value="NTP_transferase_like_2"/>
    <property type="match status" value="1"/>
</dbReference>
<dbReference type="InterPro" id="IPR005835">
    <property type="entry name" value="NTP_transferase_dom"/>
</dbReference>
<dbReference type="CDD" id="cd04607">
    <property type="entry name" value="CBS_pair_NTP_transferase_assoc"/>
    <property type="match status" value="1"/>
</dbReference>
<gene>
    <name evidence="3" type="ORF">NB231_16823</name>
</gene>
<evidence type="ECO:0000313" key="3">
    <source>
        <dbReference type="EMBL" id="EAR23503.1"/>
    </source>
</evidence>
<dbReference type="InterPro" id="IPR050486">
    <property type="entry name" value="Mannose-1P_guanyltransferase"/>
</dbReference>
<comment type="caution">
    <text evidence="3">The sequence shown here is derived from an EMBL/GenBank/DDBJ whole genome shotgun (WGS) entry which is preliminary data.</text>
</comment>
<protein>
    <submittedName>
        <fullName evidence="3">Putative mannose-1-phosphate guanyltransferase</fullName>
    </submittedName>
</protein>
<dbReference type="Gene3D" id="3.10.580.10">
    <property type="entry name" value="CBS-domain"/>
    <property type="match status" value="1"/>
</dbReference>
<dbReference type="PROSITE" id="PS51371">
    <property type="entry name" value="CBS"/>
    <property type="match status" value="1"/>
</dbReference>
<dbReference type="Pfam" id="PF00571">
    <property type="entry name" value="CBS"/>
    <property type="match status" value="2"/>
</dbReference>
<keyword evidence="4" id="KW-1185">Reference proteome</keyword>
<dbReference type="HOGENOM" id="CLU_045375_0_0_6"/>
<evidence type="ECO:0000256" key="1">
    <source>
        <dbReference type="PROSITE-ProRule" id="PRU00703"/>
    </source>
</evidence>
<accession>A4BMG5</accession>
<organism evidence="3 4">
    <name type="scientific">Nitrococcus mobilis Nb-231</name>
    <dbReference type="NCBI Taxonomy" id="314278"/>
    <lineage>
        <taxon>Bacteria</taxon>
        <taxon>Pseudomonadati</taxon>
        <taxon>Pseudomonadota</taxon>
        <taxon>Gammaproteobacteria</taxon>
        <taxon>Chromatiales</taxon>
        <taxon>Ectothiorhodospiraceae</taxon>
        <taxon>Nitrococcus</taxon>
    </lineage>
</organism>
<dbReference type="Proteomes" id="UP000003374">
    <property type="component" value="Unassembled WGS sequence"/>
</dbReference>
<dbReference type="EMBL" id="AAOF01000001">
    <property type="protein sequence ID" value="EAR23503.1"/>
    <property type="molecule type" value="Genomic_DNA"/>
</dbReference>
<dbReference type="AlphaFoldDB" id="A4BMG5"/>
<dbReference type="STRING" id="314278.NB231_16823"/>
<proteinExistence type="predicted"/>
<reference evidence="3 4" key="1">
    <citation type="submission" date="2006-02" db="EMBL/GenBank/DDBJ databases">
        <authorList>
            <person name="Waterbury J."/>
            <person name="Ferriera S."/>
            <person name="Johnson J."/>
            <person name="Kravitz S."/>
            <person name="Halpern A."/>
            <person name="Remington K."/>
            <person name="Beeson K."/>
            <person name="Tran B."/>
            <person name="Rogers Y.-H."/>
            <person name="Friedman R."/>
            <person name="Venter J.C."/>
        </authorList>
    </citation>
    <scope>NUCLEOTIDE SEQUENCE [LARGE SCALE GENOMIC DNA]</scope>
    <source>
        <strain evidence="3 4">Nb-231</strain>
    </source>
</reference>
<evidence type="ECO:0000313" key="4">
    <source>
        <dbReference type="Proteomes" id="UP000003374"/>
    </source>
</evidence>
<keyword evidence="3" id="KW-0808">Transferase</keyword>
<feature type="domain" description="CBS" evidence="2">
    <location>
        <begin position="51"/>
        <end position="107"/>
    </location>
</feature>
<evidence type="ECO:0000259" key="2">
    <source>
        <dbReference type="PROSITE" id="PS51371"/>
    </source>
</evidence>
<name>A4BMG5_9GAMM</name>
<dbReference type="SUPFAM" id="SSF54631">
    <property type="entry name" value="CBS-domain pair"/>
    <property type="match status" value="1"/>
</dbReference>
<dbReference type="eggNOG" id="COG2905">
    <property type="taxonomic scope" value="Bacteria"/>
</dbReference>
<dbReference type="InterPro" id="IPR000644">
    <property type="entry name" value="CBS_dom"/>
</dbReference>
<dbReference type="Gene3D" id="3.90.550.10">
    <property type="entry name" value="Spore Coat Polysaccharide Biosynthesis Protein SpsA, Chain A"/>
    <property type="match status" value="1"/>
</dbReference>
<dbReference type="InterPro" id="IPR046342">
    <property type="entry name" value="CBS_dom_sf"/>
</dbReference>
<dbReference type="PANTHER" id="PTHR22572">
    <property type="entry name" value="SUGAR-1-PHOSPHATE GUANYL TRANSFERASE"/>
    <property type="match status" value="1"/>
</dbReference>
<dbReference type="Pfam" id="PF00483">
    <property type="entry name" value="NTP_transferase"/>
    <property type="match status" value="1"/>
</dbReference>
<dbReference type="eggNOG" id="COG1208">
    <property type="taxonomic scope" value="Bacteria"/>
</dbReference>
<keyword evidence="1" id="KW-0129">CBS domain</keyword>
<sequence>METIRRIDEAGLQVALVADDAHRLLGVVTDGDIRRAILRGVELQAPTSTIMNPKPHTLPQHKPRREILAYMRRYSLRQVPVVNVDGKLVGLELLDALIGAAELPNAVVLMAGGLGTRLRPLTETCPKPLLSVGGKPILERILGAFIEEGFRHFYFAVNYKAEMIIEHFGDGGRWGVQIEYLRETRRLGTAGALSLLPIWPEHPFFVMNGDLLTQANFSRMLEFHEQYGGLATMAVREYDIRIPYGVVRLDGDKILSIKEKPLHSFFVNAGIYVLEPEAVAHIPANDYCDMPSLFKRLNGAGSTAAYPLREYWLDIGRQEELERAHSEWTNLEET</sequence>
<dbReference type="InterPro" id="IPR029044">
    <property type="entry name" value="Nucleotide-diphossugar_trans"/>
</dbReference>
<dbReference type="SUPFAM" id="SSF53448">
    <property type="entry name" value="Nucleotide-diphospho-sugar transferases"/>
    <property type="match status" value="1"/>
</dbReference>